<name>A0ABT9Y8N1_9FIRM</name>
<dbReference type="Pfam" id="PF11068">
    <property type="entry name" value="YlqD"/>
    <property type="match status" value="1"/>
</dbReference>
<dbReference type="Proteomes" id="UP001239167">
    <property type="component" value="Unassembled WGS sequence"/>
</dbReference>
<protein>
    <submittedName>
        <fullName evidence="2">Rubrerythrin</fullName>
    </submittedName>
</protein>
<dbReference type="EMBL" id="JAUSUE010000013">
    <property type="protein sequence ID" value="MDQ0204205.1"/>
    <property type="molecule type" value="Genomic_DNA"/>
</dbReference>
<gene>
    <name evidence="2" type="ORF">J2S01_001930</name>
</gene>
<comment type="caution">
    <text evidence="2">The sequence shown here is derived from an EMBL/GenBank/DDBJ whole genome shotgun (WGS) entry which is preliminary data.</text>
</comment>
<keyword evidence="3" id="KW-1185">Reference proteome</keyword>
<evidence type="ECO:0000313" key="2">
    <source>
        <dbReference type="EMBL" id="MDQ0204205.1"/>
    </source>
</evidence>
<evidence type="ECO:0000256" key="1">
    <source>
        <dbReference type="SAM" id="Coils"/>
    </source>
</evidence>
<accession>A0ABT9Y8N1</accession>
<reference evidence="2 3" key="1">
    <citation type="submission" date="2023-07" db="EMBL/GenBank/DDBJ databases">
        <title>Genomic Encyclopedia of Type Strains, Phase IV (KMG-IV): sequencing the most valuable type-strain genomes for metagenomic binning, comparative biology and taxonomic classification.</title>
        <authorList>
            <person name="Goeker M."/>
        </authorList>
    </citation>
    <scope>NUCLEOTIDE SEQUENCE [LARGE SCALE GENOMIC DNA]</scope>
    <source>
        <strain evidence="2 3">DSM 16980</strain>
    </source>
</reference>
<feature type="coiled-coil region" evidence="1">
    <location>
        <begin position="25"/>
        <end position="52"/>
    </location>
</feature>
<organism evidence="2 3">
    <name type="scientific">Pectinatus haikarae</name>
    <dbReference type="NCBI Taxonomy" id="349096"/>
    <lineage>
        <taxon>Bacteria</taxon>
        <taxon>Bacillati</taxon>
        <taxon>Bacillota</taxon>
        <taxon>Negativicutes</taxon>
        <taxon>Selenomonadales</taxon>
        <taxon>Selenomonadaceae</taxon>
        <taxon>Pectinatus</taxon>
    </lineage>
</organism>
<dbReference type="InterPro" id="IPR021297">
    <property type="entry name" value="YlqD"/>
</dbReference>
<keyword evidence="1" id="KW-0175">Coiled coil</keyword>
<sequence length="135" mass="15615">MESITLQCPITVKAKVTEKFKTDMLHNLNRQIEKVDAEVSHIEKDMKKVLSEQNTGDVQRVSMLLQRMEEEKQKRLSYKDNLLNKITDTEELEIGAEVVQGTLQRLVEIKIGDTMPEIMNTELLVEDGKIIEMRD</sequence>
<evidence type="ECO:0000313" key="3">
    <source>
        <dbReference type="Proteomes" id="UP001239167"/>
    </source>
</evidence>
<dbReference type="Gene3D" id="6.10.140.1110">
    <property type="match status" value="1"/>
</dbReference>
<proteinExistence type="predicted"/>
<dbReference type="RefSeq" id="WP_196605622.1">
    <property type="nucleotide sequence ID" value="NZ_CP116940.1"/>
</dbReference>